<sequence>MTCLQTEAFNETNHQLHLTTSLIDAAYDMAMECRAIDHSDQEAIEMMAILEVAREKARTAMQLHEAEGKMSRNNSEQDA</sequence>
<evidence type="ECO:0000256" key="1">
    <source>
        <dbReference type="SAM" id="MobiDB-lite"/>
    </source>
</evidence>
<dbReference type="EMBL" id="LAXI01000004">
    <property type="protein sequence ID" value="KRS18240.1"/>
    <property type="molecule type" value="Genomic_DNA"/>
</dbReference>
<organism evidence="2 4">
    <name type="scientific">Roseovarius indicus</name>
    <dbReference type="NCBI Taxonomy" id="540747"/>
    <lineage>
        <taxon>Bacteria</taxon>
        <taxon>Pseudomonadati</taxon>
        <taxon>Pseudomonadota</taxon>
        <taxon>Alphaproteobacteria</taxon>
        <taxon>Rhodobacterales</taxon>
        <taxon>Roseobacteraceae</taxon>
        <taxon>Roseovarius</taxon>
    </lineage>
</organism>
<reference evidence="2 4" key="1">
    <citation type="submission" date="2015-04" db="EMBL/GenBank/DDBJ databases">
        <title>The draft genome sequence of Roseovarius indicus B108T.</title>
        <authorList>
            <person name="Li G."/>
            <person name="Lai Q."/>
            <person name="Shao Z."/>
            <person name="Yan P."/>
        </authorList>
    </citation>
    <scope>NUCLEOTIDE SEQUENCE [LARGE SCALE GENOMIC DNA]</scope>
    <source>
        <strain evidence="2 4">B108</strain>
    </source>
</reference>
<evidence type="ECO:0000313" key="2">
    <source>
        <dbReference type="EMBL" id="KRS18240.1"/>
    </source>
</evidence>
<dbReference type="Proteomes" id="UP000051401">
    <property type="component" value="Unassembled WGS sequence"/>
</dbReference>
<dbReference type="RefSeq" id="WP_057815392.1">
    <property type="nucleotide sequence ID" value="NZ_CP031598.1"/>
</dbReference>
<feature type="region of interest" description="Disordered" evidence="1">
    <location>
        <begin position="60"/>
        <end position="79"/>
    </location>
</feature>
<reference evidence="3 5" key="2">
    <citation type="submission" date="2018-08" db="EMBL/GenBank/DDBJ databases">
        <title>Genetic Globetrotter - A new plasmid hitch-hiking vast phylogenetic and geographic distances.</title>
        <authorList>
            <person name="Vollmers J."/>
            <person name="Petersen J."/>
        </authorList>
    </citation>
    <scope>NUCLEOTIDE SEQUENCE [LARGE SCALE GENOMIC DNA]</scope>
    <source>
        <strain evidence="3 5">DSM 26383</strain>
    </source>
</reference>
<keyword evidence="4" id="KW-1185">Reference proteome</keyword>
<dbReference type="Proteomes" id="UP000325785">
    <property type="component" value="Chromosome"/>
</dbReference>
<feature type="compositionally biased region" description="Basic and acidic residues" evidence="1">
    <location>
        <begin position="60"/>
        <end position="70"/>
    </location>
</feature>
<evidence type="ECO:0000313" key="5">
    <source>
        <dbReference type="Proteomes" id="UP000325785"/>
    </source>
</evidence>
<evidence type="ECO:0000313" key="3">
    <source>
        <dbReference type="EMBL" id="QEW26927.1"/>
    </source>
</evidence>
<dbReference type="EMBL" id="CP031598">
    <property type="protein sequence ID" value="QEW26927.1"/>
    <property type="molecule type" value="Genomic_DNA"/>
</dbReference>
<accession>A0A0T5PAP0</accession>
<gene>
    <name evidence="3" type="ORF">RIdsm_02735</name>
    <name evidence="2" type="ORF">XM52_08820</name>
</gene>
<name>A0A0T5PAP0_9RHOB</name>
<dbReference type="AlphaFoldDB" id="A0A0T5PAP0"/>
<dbReference type="PATRIC" id="fig|540747.5.peg.4557"/>
<proteinExistence type="predicted"/>
<evidence type="ECO:0000313" key="4">
    <source>
        <dbReference type="Proteomes" id="UP000051401"/>
    </source>
</evidence>
<dbReference type="KEGG" id="rid:RIdsm_02735"/>
<protein>
    <submittedName>
        <fullName evidence="2">Uncharacterized protein</fullName>
    </submittedName>
</protein>